<keyword evidence="2" id="KW-1185">Reference proteome</keyword>
<proteinExistence type="predicted"/>
<protein>
    <submittedName>
        <fullName evidence="1">Uncharacterized protein</fullName>
    </submittedName>
</protein>
<sequence>MKASTIRLGESTILSSLTGLEANLCERVIK</sequence>
<evidence type="ECO:0000313" key="2">
    <source>
        <dbReference type="Proteomes" id="UP000054653"/>
    </source>
</evidence>
<gene>
    <name evidence="1" type="ORF">T03_2310</name>
</gene>
<name>A0A0V0YYY8_TRIBR</name>
<organism evidence="1 2">
    <name type="scientific">Trichinella britovi</name>
    <name type="common">Parasitic roundworm</name>
    <dbReference type="NCBI Taxonomy" id="45882"/>
    <lineage>
        <taxon>Eukaryota</taxon>
        <taxon>Metazoa</taxon>
        <taxon>Ecdysozoa</taxon>
        <taxon>Nematoda</taxon>
        <taxon>Enoplea</taxon>
        <taxon>Dorylaimia</taxon>
        <taxon>Trichinellida</taxon>
        <taxon>Trichinellidae</taxon>
        <taxon>Trichinella</taxon>
    </lineage>
</organism>
<dbReference type="EMBL" id="JYDI01005060">
    <property type="protein sequence ID" value="KRY05323.1"/>
    <property type="molecule type" value="Genomic_DNA"/>
</dbReference>
<dbReference type="AlphaFoldDB" id="A0A0V0YYY8"/>
<comment type="caution">
    <text evidence="1">The sequence shown here is derived from an EMBL/GenBank/DDBJ whole genome shotgun (WGS) entry which is preliminary data.</text>
</comment>
<evidence type="ECO:0000313" key="1">
    <source>
        <dbReference type="EMBL" id="KRY05323.1"/>
    </source>
</evidence>
<dbReference type="Proteomes" id="UP000054653">
    <property type="component" value="Unassembled WGS sequence"/>
</dbReference>
<reference evidence="1 2" key="1">
    <citation type="submission" date="2015-01" db="EMBL/GenBank/DDBJ databases">
        <title>Evolution of Trichinella species and genotypes.</title>
        <authorList>
            <person name="Korhonen P.K."/>
            <person name="Edoardo P."/>
            <person name="Giuseppe L.R."/>
            <person name="Gasser R.B."/>
        </authorList>
    </citation>
    <scope>NUCLEOTIDE SEQUENCE [LARGE SCALE GENOMIC DNA]</scope>
    <source>
        <strain evidence="1">ISS120</strain>
    </source>
</reference>
<accession>A0A0V0YYY8</accession>